<dbReference type="InterPro" id="IPR000047">
    <property type="entry name" value="HTH_motif"/>
</dbReference>
<dbReference type="GO" id="GO:0007420">
    <property type="term" value="P:brain development"/>
    <property type="evidence" value="ECO:0007669"/>
    <property type="project" value="TreeGrafter"/>
</dbReference>
<evidence type="ECO:0000256" key="5">
    <source>
        <dbReference type="PROSITE-ProRule" id="PRU00108"/>
    </source>
</evidence>
<dbReference type="PROSITE" id="PS00027">
    <property type="entry name" value="HOMEOBOX_1"/>
    <property type="match status" value="1"/>
</dbReference>
<dbReference type="PRINTS" id="PR00031">
    <property type="entry name" value="HTHREPRESSR"/>
</dbReference>
<evidence type="ECO:0000256" key="4">
    <source>
        <dbReference type="ARBA" id="ARBA00023242"/>
    </source>
</evidence>
<evidence type="ECO:0000256" key="1">
    <source>
        <dbReference type="ARBA" id="ARBA00004123"/>
    </source>
</evidence>
<keyword evidence="4 5" id="KW-0539">Nucleus</keyword>
<dbReference type="KEGG" id="vde:111251549"/>
<dbReference type="PRINTS" id="PR00024">
    <property type="entry name" value="HOMEOBOX"/>
</dbReference>
<dbReference type="EnsemblMetazoa" id="XM_022808219">
    <property type="protein sequence ID" value="XP_022663954"/>
    <property type="gene ID" value="LOC111251549"/>
</dbReference>
<comment type="subcellular location">
    <subcellularLocation>
        <location evidence="1 5 6">Nucleus</location>
    </subcellularLocation>
</comment>
<dbReference type="InterPro" id="IPR017970">
    <property type="entry name" value="Homeobox_CS"/>
</dbReference>
<dbReference type="InterPro" id="IPR050877">
    <property type="entry name" value="EMX-VAX-Noto_Homeobox_TFs"/>
</dbReference>
<dbReference type="SMART" id="SM00389">
    <property type="entry name" value="HOX"/>
    <property type="match status" value="1"/>
</dbReference>
<organism evidence="9 10">
    <name type="scientific">Varroa destructor</name>
    <name type="common">Honeybee mite</name>
    <dbReference type="NCBI Taxonomy" id="109461"/>
    <lineage>
        <taxon>Eukaryota</taxon>
        <taxon>Metazoa</taxon>
        <taxon>Ecdysozoa</taxon>
        <taxon>Arthropoda</taxon>
        <taxon>Chelicerata</taxon>
        <taxon>Arachnida</taxon>
        <taxon>Acari</taxon>
        <taxon>Parasitiformes</taxon>
        <taxon>Mesostigmata</taxon>
        <taxon>Gamasina</taxon>
        <taxon>Dermanyssoidea</taxon>
        <taxon>Varroidae</taxon>
        <taxon>Varroa</taxon>
    </lineage>
</organism>
<accession>A0A7M7KAD9</accession>
<dbReference type="InterPro" id="IPR020479">
    <property type="entry name" value="HD_metazoa"/>
</dbReference>
<feature type="region of interest" description="Disordered" evidence="7">
    <location>
        <begin position="1"/>
        <end position="23"/>
    </location>
</feature>
<reference evidence="9" key="1">
    <citation type="submission" date="2021-01" db="UniProtKB">
        <authorList>
            <consortium name="EnsemblMetazoa"/>
        </authorList>
    </citation>
    <scope>IDENTIFICATION</scope>
</reference>
<dbReference type="InterPro" id="IPR001356">
    <property type="entry name" value="HD"/>
</dbReference>
<keyword evidence="3 5" id="KW-0371">Homeobox</keyword>
<sequence>MEPIKTSTTKTTDGNSNEATSRRPDYVQTITITDAHGNVKELVFPKALDLDRPKRLRTTFSKEQLDALESVFKIKQYVVGKERTQLAGQLGLTENQIKVWFQNRRTKHKKEEECGGISAGEGVPSSLGAAQLSDGGAPLPTALSTRLQQHPLPGVPSAVGPLVSPLAPSVPLFFPSSLFNLQQMAGGAATVATAVGSHGNADPESVSPPVPKQNIFRPFCL</sequence>
<evidence type="ECO:0000256" key="2">
    <source>
        <dbReference type="ARBA" id="ARBA00023125"/>
    </source>
</evidence>
<dbReference type="GeneID" id="111251549"/>
<dbReference type="Pfam" id="PF00046">
    <property type="entry name" value="Homeodomain"/>
    <property type="match status" value="1"/>
</dbReference>
<proteinExistence type="predicted"/>
<dbReference type="GO" id="GO:0030182">
    <property type="term" value="P:neuron differentiation"/>
    <property type="evidence" value="ECO:0007669"/>
    <property type="project" value="TreeGrafter"/>
</dbReference>
<dbReference type="GO" id="GO:0000978">
    <property type="term" value="F:RNA polymerase II cis-regulatory region sequence-specific DNA binding"/>
    <property type="evidence" value="ECO:0007669"/>
    <property type="project" value="TreeGrafter"/>
</dbReference>
<feature type="DNA-binding region" description="Homeobox" evidence="5">
    <location>
        <begin position="53"/>
        <end position="112"/>
    </location>
</feature>
<dbReference type="InParanoid" id="A0A7M7KAD9"/>
<evidence type="ECO:0000256" key="7">
    <source>
        <dbReference type="SAM" id="MobiDB-lite"/>
    </source>
</evidence>
<dbReference type="InterPro" id="IPR009057">
    <property type="entry name" value="Homeodomain-like_sf"/>
</dbReference>
<dbReference type="SUPFAM" id="SSF46689">
    <property type="entry name" value="Homeodomain-like"/>
    <property type="match status" value="1"/>
</dbReference>
<feature type="compositionally biased region" description="Polar residues" evidence="7">
    <location>
        <begin position="1"/>
        <end position="19"/>
    </location>
</feature>
<evidence type="ECO:0000313" key="9">
    <source>
        <dbReference type="EnsemblMetazoa" id="XP_022663954"/>
    </source>
</evidence>
<keyword evidence="2 5" id="KW-0238">DNA-binding</keyword>
<dbReference type="RefSeq" id="XP_022663954.1">
    <property type="nucleotide sequence ID" value="XM_022808219.1"/>
</dbReference>
<dbReference type="PROSITE" id="PS50071">
    <property type="entry name" value="HOMEOBOX_2"/>
    <property type="match status" value="1"/>
</dbReference>
<evidence type="ECO:0000259" key="8">
    <source>
        <dbReference type="PROSITE" id="PS50071"/>
    </source>
</evidence>
<dbReference type="PANTHER" id="PTHR24339">
    <property type="entry name" value="HOMEOBOX PROTEIN EMX-RELATED"/>
    <property type="match status" value="1"/>
</dbReference>
<dbReference type="Proteomes" id="UP000594260">
    <property type="component" value="Unplaced"/>
</dbReference>
<evidence type="ECO:0000256" key="3">
    <source>
        <dbReference type="ARBA" id="ARBA00023155"/>
    </source>
</evidence>
<dbReference type="AlphaFoldDB" id="A0A7M7KAD9"/>
<dbReference type="CDD" id="cd00086">
    <property type="entry name" value="homeodomain"/>
    <property type="match status" value="1"/>
</dbReference>
<dbReference type="Gene3D" id="1.10.10.60">
    <property type="entry name" value="Homeodomain-like"/>
    <property type="match status" value="1"/>
</dbReference>
<dbReference type="OMA" id="MRQQTSI"/>
<feature type="domain" description="Homeobox" evidence="8">
    <location>
        <begin position="51"/>
        <end position="111"/>
    </location>
</feature>
<dbReference type="GO" id="GO:0005634">
    <property type="term" value="C:nucleus"/>
    <property type="evidence" value="ECO:0007669"/>
    <property type="project" value="UniProtKB-SubCell"/>
</dbReference>
<evidence type="ECO:0000256" key="6">
    <source>
        <dbReference type="RuleBase" id="RU000682"/>
    </source>
</evidence>
<name>A0A7M7KAD9_VARDE</name>
<dbReference type="GO" id="GO:0000981">
    <property type="term" value="F:DNA-binding transcription factor activity, RNA polymerase II-specific"/>
    <property type="evidence" value="ECO:0007669"/>
    <property type="project" value="InterPro"/>
</dbReference>
<dbReference type="OrthoDB" id="6159439at2759"/>
<evidence type="ECO:0000313" key="10">
    <source>
        <dbReference type="Proteomes" id="UP000594260"/>
    </source>
</evidence>
<protein>
    <recommendedName>
        <fullName evidence="8">Homeobox domain-containing protein</fullName>
    </recommendedName>
</protein>
<dbReference type="PANTHER" id="PTHR24339:SF28">
    <property type="entry name" value="E5-RELATED"/>
    <property type="match status" value="1"/>
</dbReference>
<keyword evidence="10" id="KW-1185">Reference proteome</keyword>